<reference evidence="2 3" key="1">
    <citation type="submission" date="2016-04" db="EMBL/GenBank/DDBJ databases">
        <title>Chloroflexus islandicus sp. nov., a thermophilic filamentous anoxygenic phototrophic bacterium from geyser Strokkur (Iceland).</title>
        <authorList>
            <person name="Gaisin V.A."/>
            <person name="Kalashnikov A.M."/>
            <person name="Sukhacheva M.V."/>
            <person name="Grouzdev D.S."/>
            <person name="Ivanov T.M."/>
            <person name="Kuznetsov B."/>
            <person name="Gorlenko V.M."/>
        </authorList>
    </citation>
    <scope>NUCLEOTIDE SEQUENCE [LARGE SCALE GENOMIC DNA]</scope>
    <source>
        <strain evidence="3">isl-2</strain>
    </source>
</reference>
<keyword evidence="3" id="KW-1185">Reference proteome</keyword>
<proteinExistence type="predicted"/>
<evidence type="ECO:0000313" key="2">
    <source>
        <dbReference type="EMBL" id="OAN43633.1"/>
    </source>
</evidence>
<dbReference type="RefSeq" id="WP_066790076.1">
    <property type="nucleotide sequence ID" value="NZ_LWQS01000078.1"/>
</dbReference>
<dbReference type="STRING" id="1707952.A6A03_18225"/>
<gene>
    <name evidence="2" type="ORF">A6A03_18225</name>
</gene>
<dbReference type="Proteomes" id="UP000078287">
    <property type="component" value="Unassembled WGS sequence"/>
</dbReference>
<feature type="chain" id="PRO_5008091686" evidence="1">
    <location>
        <begin position="24"/>
        <end position="274"/>
    </location>
</feature>
<name>A0A178M4Z2_9CHLR</name>
<dbReference type="OrthoDB" id="148537at2"/>
<dbReference type="EMBL" id="LWQS01000078">
    <property type="protein sequence ID" value="OAN43633.1"/>
    <property type="molecule type" value="Genomic_DNA"/>
</dbReference>
<organism evidence="2 3">
    <name type="scientific">Chloroflexus islandicus</name>
    <dbReference type="NCBI Taxonomy" id="1707952"/>
    <lineage>
        <taxon>Bacteria</taxon>
        <taxon>Bacillati</taxon>
        <taxon>Chloroflexota</taxon>
        <taxon>Chloroflexia</taxon>
        <taxon>Chloroflexales</taxon>
        <taxon>Chloroflexineae</taxon>
        <taxon>Chloroflexaceae</taxon>
        <taxon>Chloroflexus</taxon>
    </lineage>
</organism>
<evidence type="ECO:0000256" key="1">
    <source>
        <dbReference type="SAM" id="SignalP"/>
    </source>
</evidence>
<evidence type="ECO:0000313" key="3">
    <source>
        <dbReference type="Proteomes" id="UP000078287"/>
    </source>
</evidence>
<protein>
    <submittedName>
        <fullName evidence="2">Uncharacterized protein</fullName>
    </submittedName>
</protein>
<dbReference type="AlphaFoldDB" id="A0A178M4Z2"/>
<comment type="caution">
    <text evidence="2">The sequence shown here is derived from an EMBL/GenBank/DDBJ whole genome shotgun (WGS) entry which is preliminary data.</text>
</comment>
<keyword evidence="1" id="KW-0732">Signal</keyword>
<feature type="signal peptide" evidence="1">
    <location>
        <begin position="1"/>
        <end position="23"/>
    </location>
</feature>
<sequence length="274" mass="29804">MLRSFRRATLLLLVLGLSLLALATCATQPTLGTPLFVQQLTAQPGNYAGREVTVDGAYVWRPGDPSLSVLAVGVSTLDNGLDAQPIGEAIWLEGFPAEVTEHLHRPGDAVYGFVRVRGRFEANGNYGPGGAYRFLLTVSSAEPIERIRRVEQRLADRPLGPDKVSFFELLRNPQQYQGQRVTTQAYYFWNSIIYVLAEGISTEEDGSSPQPVGGAIWVEQFPPDQSALLTVGPNNSFVWGLVEVTGTFQTGGGFGKDGAYQSILFVESARPVQP</sequence>
<accession>A0A178M4Z2</accession>